<gene>
    <name evidence="1" type="ORF">FYJ79_04500</name>
</gene>
<evidence type="ECO:0000313" key="2">
    <source>
        <dbReference type="Proteomes" id="UP000442619"/>
    </source>
</evidence>
<dbReference type="RefSeq" id="WP_154514882.1">
    <property type="nucleotide sequence ID" value="NZ_JAXFJJ010000019.1"/>
</dbReference>
<dbReference type="Pfam" id="PF18143">
    <property type="entry name" value="HAD_SAK_2"/>
    <property type="match status" value="1"/>
</dbReference>
<sequence length="146" mass="16860">MDKIIFLDIDGVLNNAHTSNVVEETGFIGLDEVNVRVLADLMKKVDAEIVLSSTWQSDQQMYNYLINNLEQYDIHIIDQTNEKGILRGTAIRQYVKKHNINHYAVIDDWIFPDFLVGNFLKHVIKCDEVTGLKEEQIPEIMRVLSL</sequence>
<accession>A0A844FS83</accession>
<reference evidence="1 2" key="1">
    <citation type="submission" date="2019-08" db="EMBL/GenBank/DDBJ databases">
        <title>In-depth cultivation of the pig gut microbiome towards novel bacterial diversity and tailored functional studies.</title>
        <authorList>
            <person name="Wylensek D."/>
            <person name="Hitch T.C.A."/>
            <person name="Clavel T."/>
        </authorList>
    </citation>
    <scope>NUCLEOTIDE SEQUENCE [LARGE SCALE GENOMIC DNA]</scope>
    <source>
        <strain evidence="1 2">CA-Schmier-601-WT-3</strain>
    </source>
</reference>
<name>A0A844FS83_9FIRM</name>
<dbReference type="Proteomes" id="UP000442619">
    <property type="component" value="Unassembled WGS sequence"/>
</dbReference>
<organism evidence="1 2">
    <name type="scientific">Sharpea porci</name>
    <dbReference type="NCBI Taxonomy" id="2652286"/>
    <lineage>
        <taxon>Bacteria</taxon>
        <taxon>Bacillati</taxon>
        <taxon>Bacillota</taxon>
        <taxon>Erysipelotrichia</taxon>
        <taxon>Erysipelotrichales</taxon>
        <taxon>Coprobacillaceae</taxon>
        <taxon>Sharpea</taxon>
    </lineage>
</organism>
<dbReference type="AlphaFoldDB" id="A0A844FS83"/>
<evidence type="ECO:0000313" key="1">
    <source>
        <dbReference type="EMBL" id="MST88841.1"/>
    </source>
</evidence>
<proteinExistence type="predicted"/>
<protein>
    <submittedName>
        <fullName evidence="1">Uncharacterized protein</fullName>
    </submittedName>
</protein>
<comment type="caution">
    <text evidence="1">The sequence shown here is derived from an EMBL/GenBank/DDBJ whole genome shotgun (WGS) entry which is preliminary data.</text>
</comment>
<keyword evidence="2" id="KW-1185">Reference proteome</keyword>
<dbReference type="EMBL" id="VUNM01000006">
    <property type="protein sequence ID" value="MST88841.1"/>
    <property type="molecule type" value="Genomic_DNA"/>
</dbReference>